<dbReference type="AlphaFoldDB" id="A0A0F9L4J2"/>
<accession>A0A0F9L4J2</accession>
<keyword evidence="1" id="KW-0472">Membrane</keyword>
<dbReference type="Pfam" id="PF05684">
    <property type="entry name" value="DUF819"/>
    <property type="match status" value="1"/>
</dbReference>
<comment type="caution">
    <text evidence="2">The sequence shown here is derived from an EMBL/GenBank/DDBJ whole genome shotgun (WGS) entry which is preliminary data.</text>
</comment>
<keyword evidence="1" id="KW-0812">Transmembrane</keyword>
<gene>
    <name evidence="2" type="ORF">LCGC14_1558790</name>
</gene>
<feature type="transmembrane region" description="Helical" evidence="1">
    <location>
        <begin position="34"/>
        <end position="54"/>
    </location>
</feature>
<keyword evidence="1" id="KW-1133">Transmembrane helix</keyword>
<evidence type="ECO:0008006" key="3">
    <source>
        <dbReference type="Google" id="ProtNLM"/>
    </source>
</evidence>
<dbReference type="PANTHER" id="PTHR34289">
    <property type="entry name" value="PROTEIN, PUTATIVE (DUF819)-RELATED"/>
    <property type="match status" value="1"/>
</dbReference>
<feature type="non-terminal residue" evidence="2">
    <location>
        <position position="134"/>
    </location>
</feature>
<dbReference type="InterPro" id="IPR008537">
    <property type="entry name" value="DUF819"/>
</dbReference>
<feature type="transmembrane region" description="Helical" evidence="1">
    <location>
        <begin position="12"/>
        <end position="27"/>
    </location>
</feature>
<name>A0A0F9L4J2_9ZZZZ</name>
<feature type="transmembrane region" description="Helical" evidence="1">
    <location>
        <begin position="92"/>
        <end position="114"/>
    </location>
</feature>
<feature type="transmembrane region" description="Helical" evidence="1">
    <location>
        <begin position="60"/>
        <end position="80"/>
    </location>
</feature>
<dbReference type="PANTHER" id="PTHR34289:SF8">
    <property type="entry name" value="DUF819 DOMAIN-CONTAINING PROTEIN"/>
    <property type="match status" value="1"/>
</dbReference>
<organism evidence="2">
    <name type="scientific">marine sediment metagenome</name>
    <dbReference type="NCBI Taxonomy" id="412755"/>
    <lineage>
        <taxon>unclassified sequences</taxon>
        <taxon>metagenomes</taxon>
        <taxon>ecological metagenomes</taxon>
    </lineage>
</organism>
<evidence type="ECO:0000313" key="2">
    <source>
        <dbReference type="EMBL" id="KKM47280.1"/>
    </source>
</evidence>
<evidence type="ECO:0000256" key="1">
    <source>
        <dbReference type="SAM" id="Phobius"/>
    </source>
</evidence>
<reference evidence="2" key="1">
    <citation type="journal article" date="2015" name="Nature">
        <title>Complex archaea that bridge the gap between prokaryotes and eukaryotes.</title>
        <authorList>
            <person name="Spang A."/>
            <person name="Saw J.H."/>
            <person name="Jorgensen S.L."/>
            <person name="Zaremba-Niedzwiedzka K."/>
            <person name="Martijn J."/>
            <person name="Lind A.E."/>
            <person name="van Eijk R."/>
            <person name="Schleper C."/>
            <person name="Guy L."/>
            <person name="Ettema T.J."/>
        </authorList>
    </citation>
    <scope>NUCLEOTIDE SEQUENCE</scope>
</reference>
<dbReference type="EMBL" id="LAZR01012015">
    <property type="protein sequence ID" value="KKM47280.1"/>
    <property type="molecule type" value="Genomic_DNA"/>
</dbReference>
<proteinExistence type="predicted"/>
<sequence length="134" mass="14223">MSLISSQQDFSLLAALFAVAVFALWAEKQAWGKLLTGAVWAILMGVVLSNLNIIPHKAPVYSVVFSYIVPMLLPLFLMQANIKRILSESGRVGLAFILACAGTVTGVVVASLLFDLGNNESVLAGMFTATYTGG</sequence>
<protein>
    <recommendedName>
        <fullName evidence="3">DUF819 family protein</fullName>
    </recommendedName>
</protein>